<organism evidence="1 2">
    <name type="scientific">Catenuloplanes indicus</name>
    <dbReference type="NCBI Taxonomy" id="137267"/>
    <lineage>
        <taxon>Bacteria</taxon>
        <taxon>Bacillati</taxon>
        <taxon>Actinomycetota</taxon>
        <taxon>Actinomycetes</taxon>
        <taxon>Micromonosporales</taxon>
        <taxon>Micromonosporaceae</taxon>
        <taxon>Catenuloplanes</taxon>
    </lineage>
</organism>
<evidence type="ECO:0008006" key="3">
    <source>
        <dbReference type="Google" id="ProtNLM"/>
    </source>
</evidence>
<dbReference type="Gene3D" id="3.40.50.620">
    <property type="entry name" value="HUPs"/>
    <property type="match status" value="1"/>
</dbReference>
<reference evidence="1 2" key="1">
    <citation type="submission" date="2023-07" db="EMBL/GenBank/DDBJ databases">
        <title>Sequencing the genomes of 1000 actinobacteria strains.</title>
        <authorList>
            <person name="Klenk H.-P."/>
        </authorList>
    </citation>
    <scope>NUCLEOTIDE SEQUENCE [LARGE SCALE GENOMIC DNA]</scope>
    <source>
        <strain evidence="1 2">DSM 44709</strain>
    </source>
</reference>
<keyword evidence="2" id="KW-1185">Reference proteome</keyword>
<proteinExistence type="predicted"/>
<accession>A0AAE4B2C7</accession>
<dbReference type="AlphaFoldDB" id="A0AAE4B2C7"/>
<name>A0AAE4B2C7_9ACTN</name>
<dbReference type="EMBL" id="JAUSUZ010000001">
    <property type="protein sequence ID" value="MDQ0371554.1"/>
    <property type="molecule type" value="Genomic_DNA"/>
</dbReference>
<dbReference type="Proteomes" id="UP001240236">
    <property type="component" value="Unassembled WGS sequence"/>
</dbReference>
<protein>
    <recommendedName>
        <fullName evidence="3">Phosphoadenosine phosphosulphate reductase domain-containing protein</fullName>
    </recommendedName>
</protein>
<sequence>MTWHVVQMSGGMGSWATARRVADEHGTHNLTLLFADTLAEDPDLHRFLDQAAADIGVPVTRVCDGRTPEQVDVDRRWLSNARVAQCSLELKIKPCREWLEANCDPADTILYVGIDWTEMERIPGITRGWAPWTVRMPLCEPPYIDKRQIEAELRRREIEPPLLNRLGFPHNNCGGACVRGGQAQWAHLLRTFPDRFAAKEAHEERMRAQLGADVSILKDRTGGATRPLPLRLFRSRVEIQNAAQAAQGSLFDDLDWGGCGCLTSFEAVAA</sequence>
<dbReference type="RefSeq" id="WP_307248449.1">
    <property type="nucleotide sequence ID" value="NZ_JAUSUZ010000001.1"/>
</dbReference>
<comment type="caution">
    <text evidence="1">The sequence shown here is derived from an EMBL/GenBank/DDBJ whole genome shotgun (WGS) entry which is preliminary data.</text>
</comment>
<dbReference type="SUPFAM" id="SSF52402">
    <property type="entry name" value="Adenine nucleotide alpha hydrolases-like"/>
    <property type="match status" value="1"/>
</dbReference>
<evidence type="ECO:0000313" key="1">
    <source>
        <dbReference type="EMBL" id="MDQ0371554.1"/>
    </source>
</evidence>
<gene>
    <name evidence="1" type="ORF">J2S42_008223</name>
</gene>
<evidence type="ECO:0000313" key="2">
    <source>
        <dbReference type="Proteomes" id="UP001240236"/>
    </source>
</evidence>
<dbReference type="InterPro" id="IPR014729">
    <property type="entry name" value="Rossmann-like_a/b/a_fold"/>
</dbReference>